<feature type="domain" description="PCI" evidence="3">
    <location>
        <begin position="105"/>
        <end position="279"/>
    </location>
</feature>
<accession>A0A081IBJ6</accession>
<evidence type="ECO:0000313" key="6">
    <source>
        <dbReference type="Proteomes" id="UP000030681"/>
    </source>
</evidence>
<comment type="similarity">
    <text evidence="1">Belongs to the proteasome subunit S14 family.</text>
</comment>
<dbReference type="GO" id="GO:0008541">
    <property type="term" value="C:proteasome regulatory particle, lid subcomplex"/>
    <property type="evidence" value="ECO:0007669"/>
    <property type="project" value="TreeGrafter"/>
</dbReference>
<evidence type="ECO:0000256" key="1">
    <source>
        <dbReference type="ARBA" id="ARBA00009627"/>
    </source>
</evidence>
<dbReference type="GO" id="GO:0043161">
    <property type="term" value="P:proteasome-mediated ubiquitin-dependent protein catabolic process"/>
    <property type="evidence" value="ECO:0007669"/>
    <property type="project" value="TreeGrafter"/>
</dbReference>
<reference evidence="4 6" key="1">
    <citation type="submission" date="2013-02" db="EMBL/GenBank/DDBJ databases">
        <title>The Genome Sequence of Plasmodium vinckei vinckei.</title>
        <authorList>
            <consortium name="The Broad Institute Genome Sequencing Platform"/>
            <consortium name="The Broad Institute Genome Sequencing Center for Infectious Disease"/>
            <person name="Neafsey D."/>
            <person name="Cheeseman I."/>
            <person name="Volkman S."/>
            <person name="Adams J."/>
            <person name="Walker B."/>
            <person name="Young S.K."/>
            <person name="Zeng Q."/>
            <person name="Gargeya S."/>
            <person name="Fitzgerald M."/>
            <person name="Haas B."/>
            <person name="Abouelleil A."/>
            <person name="Alvarado L."/>
            <person name="Arachchi H.M."/>
            <person name="Berlin A.M."/>
            <person name="Chapman S.B."/>
            <person name="Dewar J."/>
            <person name="Goldberg J."/>
            <person name="Griggs A."/>
            <person name="Gujja S."/>
            <person name="Hansen M."/>
            <person name="Howarth C."/>
            <person name="Imamovic A."/>
            <person name="Larimer J."/>
            <person name="McCowan C."/>
            <person name="Murphy C."/>
            <person name="Neiman D."/>
            <person name="Pearson M."/>
            <person name="Priest M."/>
            <person name="Roberts A."/>
            <person name="Saif S."/>
            <person name="Shea T."/>
            <person name="Sisk P."/>
            <person name="Sykes S."/>
            <person name="Wortman J."/>
            <person name="Nusbaum C."/>
            <person name="Birren B."/>
        </authorList>
    </citation>
    <scope>NUCLEOTIDE SEQUENCE [LARGE SCALE GENOMIC DNA]</scope>
    <source>
        <strain evidence="6">vinckei</strain>
        <strain evidence="4">Vinckei</strain>
    </source>
</reference>
<dbReference type="Proteomes" id="UP000290582">
    <property type="component" value="Chromosome PVVCY_04"/>
</dbReference>
<keyword evidence="2 4" id="KW-0647">Proteasome</keyword>
<evidence type="ECO:0000313" key="4">
    <source>
        <dbReference type="EMBL" id="KEG01054.1"/>
    </source>
</evidence>
<evidence type="ECO:0000313" key="5">
    <source>
        <dbReference type="EMBL" id="VEV55015.1"/>
    </source>
</evidence>
<dbReference type="GO" id="GO:0005829">
    <property type="term" value="C:cytosol"/>
    <property type="evidence" value="ECO:0007669"/>
    <property type="project" value="TreeGrafter"/>
</dbReference>
<evidence type="ECO:0000259" key="3">
    <source>
        <dbReference type="PROSITE" id="PS50250"/>
    </source>
</evidence>
<dbReference type="KEGG" id="pvv:PVVCY_0401110"/>
<dbReference type="OrthoDB" id="8775810at2759"/>
<gene>
    <name evidence="5" type="ORF">PVVCY_0401110</name>
    <name evidence="4" type="ORF">YYE_04089</name>
</gene>
<dbReference type="PANTHER" id="PTHR12387:SF0">
    <property type="entry name" value="26S PROTEASOME NON-ATPASE REGULATORY SUBUNIT 8"/>
    <property type="match status" value="1"/>
</dbReference>
<dbReference type="InterPro" id="IPR006746">
    <property type="entry name" value="26S_Psome_Rpn12"/>
</dbReference>
<dbReference type="AlphaFoldDB" id="A0A081IBJ6"/>
<dbReference type="Gene3D" id="1.25.40.990">
    <property type="match status" value="1"/>
</dbReference>
<proteinExistence type="inferred from homology"/>
<dbReference type="EMBL" id="KL446953">
    <property type="protein sequence ID" value="KEG01054.1"/>
    <property type="molecule type" value="Genomic_DNA"/>
</dbReference>
<dbReference type="GeneID" id="19962295"/>
<dbReference type="EMBL" id="LR215060">
    <property type="protein sequence ID" value="VEV55015.1"/>
    <property type="molecule type" value="Genomic_DNA"/>
</dbReference>
<evidence type="ECO:0000256" key="2">
    <source>
        <dbReference type="ARBA" id="ARBA00022942"/>
    </source>
</evidence>
<dbReference type="Pfam" id="PF10075">
    <property type="entry name" value="CSN8_PSD8_EIF3K"/>
    <property type="match status" value="1"/>
</dbReference>
<dbReference type="InterPro" id="IPR000717">
    <property type="entry name" value="PCI_dom"/>
</dbReference>
<dbReference type="PROSITE" id="PS50250">
    <property type="entry name" value="PCI"/>
    <property type="match status" value="1"/>
</dbReference>
<dbReference type="VEuPathDB" id="PlasmoDB:PVVCY_0401110"/>
<organism evidence="4 6">
    <name type="scientific">Plasmodium vinckei vinckei</name>
    <dbReference type="NCBI Taxonomy" id="54757"/>
    <lineage>
        <taxon>Eukaryota</taxon>
        <taxon>Sar</taxon>
        <taxon>Alveolata</taxon>
        <taxon>Apicomplexa</taxon>
        <taxon>Aconoidasida</taxon>
        <taxon>Haemosporida</taxon>
        <taxon>Plasmodiidae</taxon>
        <taxon>Plasmodium</taxon>
        <taxon>Plasmodium (Vinckeia)</taxon>
    </lineage>
</organism>
<dbReference type="GO" id="GO:0005634">
    <property type="term" value="C:nucleus"/>
    <property type="evidence" value="ECO:0007669"/>
    <property type="project" value="TreeGrafter"/>
</dbReference>
<dbReference type="Proteomes" id="UP000030681">
    <property type="component" value="Unassembled WGS sequence"/>
</dbReference>
<dbReference type="RefSeq" id="XP_008625952.1">
    <property type="nucleotide sequence ID" value="XM_008627730.1"/>
</dbReference>
<protein>
    <submittedName>
        <fullName evidence="4">26S proteasome regulatory subunit N12</fullName>
    </submittedName>
    <submittedName>
        <fullName evidence="5">26S proteasome regulatory subunit RPN12, putative</fullName>
    </submittedName>
</protein>
<dbReference type="PANTHER" id="PTHR12387">
    <property type="entry name" value="26S PROTEASOME NON-ATPASE REGULATORY SUBUNIT 8"/>
    <property type="match status" value="1"/>
</dbReference>
<evidence type="ECO:0000313" key="7">
    <source>
        <dbReference type="Proteomes" id="UP000290582"/>
    </source>
</evidence>
<reference evidence="5 7" key="2">
    <citation type="submission" date="2019-01" db="EMBL/GenBank/DDBJ databases">
        <authorList>
            <person name="Ramaprasad A."/>
        </authorList>
    </citation>
    <scope>NUCLEOTIDE SEQUENCE [LARGE SCALE GENOMIC DNA]</scope>
</reference>
<name>A0A081IBJ6_PLAVN</name>
<sequence>MANELAESIKLLKELICNYHNISEKELNKKTNNDIMALLKFTEDISEPKGGDIIKYKELLKKLKQVLIHLPSADPLLPICKKNVNELYLAREILEKGVIISIMDNDIKSFTIYMAQLFIYYFDFKNVLQKSAKQNAILGVYLLHLLSSNSIGDFHMTLEIISIEDQNDPYIKYVLELEQHIMDGYFHYILTKKDDIPLYLYSIFMDRLYDTIKYKLADCIFSSSNSISLLYTCELLKLKDENELYQFITEYNEIKTAQGEDNLIWEIKDNKIYFKNQTEHAQELPSIEIVNNIIGYATELEKIV</sequence>
<dbReference type="InterPro" id="IPR033464">
    <property type="entry name" value="CSN8_PSD8_EIF3K"/>
</dbReference>